<gene>
    <name evidence="6" type="ORF">H9831_04960</name>
</gene>
<evidence type="ECO:0000313" key="6">
    <source>
        <dbReference type="EMBL" id="HIY60017.1"/>
    </source>
</evidence>
<dbReference type="PANTHER" id="PTHR43498">
    <property type="entry name" value="FERREDOXIN:COB-COM HETERODISULFIDE REDUCTASE SUBUNIT A"/>
    <property type="match status" value="1"/>
</dbReference>
<dbReference type="Pfam" id="PF12831">
    <property type="entry name" value="FAD_oxidored"/>
    <property type="match status" value="1"/>
</dbReference>
<dbReference type="GO" id="GO:0016491">
    <property type="term" value="F:oxidoreductase activity"/>
    <property type="evidence" value="ECO:0007669"/>
    <property type="project" value="UniProtKB-KW"/>
</dbReference>
<evidence type="ECO:0000313" key="7">
    <source>
        <dbReference type="Proteomes" id="UP000824007"/>
    </source>
</evidence>
<dbReference type="Proteomes" id="UP000824007">
    <property type="component" value="Unassembled WGS sequence"/>
</dbReference>
<dbReference type="GO" id="GO:0051539">
    <property type="term" value="F:4 iron, 4 sulfur cluster binding"/>
    <property type="evidence" value="ECO:0007669"/>
    <property type="project" value="UniProtKB-KW"/>
</dbReference>
<sequence length="610" mass="69462">MIRKKERETFPVKEHEADFCVVGGGLAGMCAAIAAARRGSRVVLMQDRPVLGGNASSEIRMWIRGANGRDLRETGLVEEIALVNCYRNPDMNFSIWDSVLYEMVMQEKNIRLLLNCSCLDAEMQGNRIVSVTGWQLTTQTYHRVNAGVFADCSGDSILAPLTGAAWRMGRESREEFGEDIAPEKADACTMGMSCLIQARQTGRPVRFLPPKWAHHYTREDFPYRMDLKDPDQWKEDNFWWMEIGGTKDAIHDTEELRDELLKIAYGVWDFIKNSGEVDAKNWDLEWMGFLPGKRESRRYEGAYILKQEDVRTGGRFPDLIGYGGWTMDDHDPRGFQTKEKPNLFHPAPSPYGIPYRCLYSSNIENLMFAGRNISTTHTANSSTRVMATCGILGQAVGTAAALACRLHIRPAQVWPEHIHTLQQELLEDGCYLPGYRRECGAVMEGARITCGGREVPVLLDGLERSLEGTDHAWEGEHGEELILTLPQPRHAESLRLVFDSDLNRDTWENQKWYVKRYPMKCNSFLDDEPVPVPGTLLRAFEIWMDAGDGTWEKVCDEMENYRQIRFLPLKRTVKRVKLVPKASWGTGKARLYAMELTADETQEIHHKEPS</sequence>
<reference evidence="6" key="1">
    <citation type="journal article" date="2021" name="PeerJ">
        <title>Extensive microbial diversity within the chicken gut microbiome revealed by metagenomics and culture.</title>
        <authorList>
            <person name="Gilroy R."/>
            <person name="Ravi A."/>
            <person name="Getino M."/>
            <person name="Pursley I."/>
            <person name="Horton D.L."/>
            <person name="Alikhan N.F."/>
            <person name="Baker D."/>
            <person name="Gharbi K."/>
            <person name="Hall N."/>
            <person name="Watson M."/>
            <person name="Adriaenssens E.M."/>
            <person name="Foster-Nyarko E."/>
            <person name="Jarju S."/>
            <person name="Secka A."/>
            <person name="Antonio M."/>
            <person name="Oren A."/>
            <person name="Chaudhuri R.R."/>
            <person name="La Ragione R."/>
            <person name="Hildebrand F."/>
            <person name="Pallen M.J."/>
        </authorList>
    </citation>
    <scope>NUCLEOTIDE SEQUENCE</scope>
    <source>
        <strain evidence="6">ChiSxjej3B15-24422</strain>
    </source>
</reference>
<keyword evidence="5" id="KW-0411">Iron-sulfur</keyword>
<evidence type="ECO:0000256" key="3">
    <source>
        <dbReference type="ARBA" id="ARBA00023002"/>
    </source>
</evidence>
<dbReference type="EMBL" id="DXDD01000064">
    <property type="protein sequence ID" value="HIY60017.1"/>
    <property type="molecule type" value="Genomic_DNA"/>
</dbReference>
<dbReference type="GO" id="GO:0046872">
    <property type="term" value="F:metal ion binding"/>
    <property type="evidence" value="ECO:0007669"/>
    <property type="project" value="UniProtKB-KW"/>
</dbReference>
<keyword evidence="4" id="KW-0408">Iron</keyword>
<keyword evidence="2" id="KW-0479">Metal-binding</keyword>
<evidence type="ECO:0000256" key="2">
    <source>
        <dbReference type="ARBA" id="ARBA00022723"/>
    </source>
</evidence>
<reference evidence="6" key="2">
    <citation type="submission" date="2021-04" db="EMBL/GenBank/DDBJ databases">
        <authorList>
            <person name="Gilroy R."/>
        </authorList>
    </citation>
    <scope>NUCLEOTIDE SEQUENCE</scope>
    <source>
        <strain evidence="6">ChiSxjej3B15-24422</strain>
    </source>
</reference>
<dbReference type="AlphaFoldDB" id="A0A9D1YRU4"/>
<evidence type="ECO:0000256" key="5">
    <source>
        <dbReference type="ARBA" id="ARBA00023014"/>
    </source>
</evidence>
<dbReference type="PANTHER" id="PTHR43498:SF1">
    <property type="entry name" value="COB--COM HETERODISULFIDE REDUCTASE IRON-SULFUR SUBUNIT A"/>
    <property type="match status" value="1"/>
</dbReference>
<dbReference type="InterPro" id="IPR039650">
    <property type="entry name" value="HdrA-like"/>
</dbReference>
<dbReference type="Gene3D" id="3.50.50.60">
    <property type="entry name" value="FAD/NAD(P)-binding domain"/>
    <property type="match status" value="1"/>
</dbReference>
<comment type="caution">
    <text evidence="6">The sequence shown here is derived from an EMBL/GenBank/DDBJ whole genome shotgun (WGS) entry which is preliminary data.</text>
</comment>
<accession>A0A9D1YRU4</accession>
<dbReference type="InterPro" id="IPR036188">
    <property type="entry name" value="FAD/NAD-bd_sf"/>
</dbReference>
<evidence type="ECO:0000256" key="1">
    <source>
        <dbReference type="ARBA" id="ARBA00022485"/>
    </source>
</evidence>
<evidence type="ECO:0000256" key="4">
    <source>
        <dbReference type="ARBA" id="ARBA00023004"/>
    </source>
</evidence>
<dbReference type="SUPFAM" id="SSF51905">
    <property type="entry name" value="FAD/NAD(P)-binding domain"/>
    <property type="match status" value="1"/>
</dbReference>
<name>A0A9D1YRU4_9FIRM</name>
<keyword evidence="3" id="KW-0560">Oxidoreductase</keyword>
<proteinExistence type="predicted"/>
<organism evidence="6 7">
    <name type="scientific">Candidatus Eisenbergiella pullistercoris</name>
    <dbReference type="NCBI Taxonomy" id="2838555"/>
    <lineage>
        <taxon>Bacteria</taxon>
        <taxon>Bacillati</taxon>
        <taxon>Bacillota</taxon>
        <taxon>Clostridia</taxon>
        <taxon>Lachnospirales</taxon>
        <taxon>Lachnospiraceae</taxon>
        <taxon>Eisenbergiella</taxon>
    </lineage>
</organism>
<protein>
    <submittedName>
        <fullName evidence="6">FAD-dependent oxidoreductase</fullName>
    </submittedName>
</protein>
<keyword evidence="1" id="KW-0004">4Fe-4S</keyword>